<dbReference type="RefSeq" id="WP_045851052.1">
    <property type="nucleotide sequence ID" value="NZ_FTLX01000001.1"/>
</dbReference>
<evidence type="ECO:0000256" key="4">
    <source>
        <dbReference type="ARBA" id="ARBA00023012"/>
    </source>
</evidence>
<evidence type="ECO:0000259" key="10">
    <source>
        <dbReference type="PROSITE" id="PS50110"/>
    </source>
</evidence>
<reference evidence="12 13" key="1">
    <citation type="submission" date="2017-01" db="EMBL/GenBank/DDBJ databases">
        <authorList>
            <person name="Mah S.A."/>
            <person name="Swanson W.J."/>
            <person name="Moy G.W."/>
            <person name="Vacquier V.D."/>
        </authorList>
    </citation>
    <scope>NUCLEOTIDE SEQUENCE [LARGE SCALE GENOMIC DNA]</scope>
    <source>
        <strain evidence="12 13">NIO-1016</strain>
    </source>
</reference>
<evidence type="ECO:0000313" key="12">
    <source>
        <dbReference type="EMBL" id="SIP92729.1"/>
    </source>
</evidence>
<evidence type="ECO:0000256" key="9">
    <source>
        <dbReference type="PROSITE-ProRule" id="PRU00169"/>
    </source>
</evidence>
<evidence type="ECO:0000256" key="8">
    <source>
        <dbReference type="ARBA" id="ARBA00023163"/>
    </source>
</evidence>
<proteinExistence type="predicted"/>
<evidence type="ECO:0000313" key="13">
    <source>
        <dbReference type="Proteomes" id="UP000186385"/>
    </source>
</evidence>
<evidence type="ECO:0000256" key="5">
    <source>
        <dbReference type="ARBA" id="ARBA00023015"/>
    </source>
</evidence>
<dbReference type="EMBL" id="MWSK01000001">
    <property type="protein sequence ID" value="OXS80077.1"/>
    <property type="molecule type" value="Genomic_DNA"/>
</dbReference>
<protein>
    <submittedName>
        <fullName evidence="11 12">Response regulator</fullName>
    </submittedName>
</protein>
<dbReference type="Gene3D" id="3.40.50.2300">
    <property type="match status" value="1"/>
</dbReference>
<evidence type="ECO:0000256" key="6">
    <source>
        <dbReference type="ARBA" id="ARBA00023125"/>
    </source>
</evidence>
<keyword evidence="5" id="KW-0805">Transcription regulation</keyword>
<dbReference type="Proteomes" id="UP000186385">
    <property type="component" value="Unassembled WGS sequence"/>
</dbReference>
<dbReference type="PANTHER" id="PTHR45526">
    <property type="entry name" value="TRANSCRIPTIONAL REGULATORY PROTEIN DPIA"/>
    <property type="match status" value="1"/>
</dbReference>
<dbReference type="PIRSF" id="PIRSF006171">
    <property type="entry name" value="RR_citrat_malat"/>
    <property type="match status" value="1"/>
</dbReference>
<dbReference type="InterPro" id="IPR024187">
    <property type="entry name" value="Sig_transdc_resp-reg_cit/mal"/>
</dbReference>
<dbReference type="InterPro" id="IPR001789">
    <property type="entry name" value="Sig_transdc_resp-reg_receiver"/>
</dbReference>
<evidence type="ECO:0000256" key="1">
    <source>
        <dbReference type="ARBA" id="ARBA00004496"/>
    </source>
</evidence>
<keyword evidence="3 9" id="KW-0597">Phosphoprotein</keyword>
<reference evidence="14" key="2">
    <citation type="submission" date="2017-03" db="EMBL/GenBank/DDBJ databases">
        <title>Bacillus sp. V-88(T) DSM27956, whole genome shotgun sequencing project.</title>
        <authorList>
            <person name="Dastager S.G."/>
            <person name="Neurgaonkar P.S."/>
            <person name="Dharne M.S."/>
        </authorList>
    </citation>
    <scope>NUCLEOTIDE SEQUENCE [LARGE SCALE GENOMIC DNA]</scope>
    <source>
        <strain evidence="14">DSM 25145</strain>
    </source>
</reference>
<evidence type="ECO:0000256" key="7">
    <source>
        <dbReference type="ARBA" id="ARBA00023159"/>
    </source>
</evidence>
<dbReference type="InterPro" id="IPR011006">
    <property type="entry name" value="CheY-like_superfamily"/>
</dbReference>
<dbReference type="GO" id="GO:0003677">
    <property type="term" value="F:DNA binding"/>
    <property type="evidence" value="ECO:0007669"/>
    <property type="project" value="UniProtKB-KW"/>
</dbReference>
<dbReference type="InterPro" id="IPR048714">
    <property type="entry name" value="DpiA-like_HTH"/>
</dbReference>
<sequence length="227" mass="25182">MIHVAIAEDDFRIASIQEGFLEQLTGVTLVGKALNASETLALLEKQKVDLLLLDIYMPDMLGTELLPILKSRFPATDVIMITAASETDMLQQAVRYGVFHYLVKPVSLEKFTSVLEQYKKKKQLLSTTSHVTQEIVDAYFSGTASERTQATAPLPTGIDGVTLARVSELLKTIDSGVSIEEMGIKMGASRTTARRYLEYLVTTGVCRVEHEYGIVGRPERRYYTITG</sequence>
<dbReference type="SMART" id="SM00448">
    <property type="entry name" value="REC"/>
    <property type="match status" value="1"/>
</dbReference>
<feature type="modified residue" description="4-aspartylphosphate" evidence="9">
    <location>
        <position position="54"/>
    </location>
</feature>
<evidence type="ECO:0000313" key="14">
    <source>
        <dbReference type="Proteomes" id="UP000215545"/>
    </source>
</evidence>
<keyword evidence="14" id="KW-1185">Reference proteome</keyword>
<evidence type="ECO:0000313" key="11">
    <source>
        <dbReference type="EMBL" id="OXS80077.1"/>
    </source>
</evidence>
<keyword evidence="7" id="KW-0010">Activator</keyword>
<dbReference type="GO" id="GO:0003700">
    <property type="term" value="F:DNA-binding transcription factor activity"/>
    <property type="evidence" value="ECO:0007669"/>
    <property type="project" value="InterPro"/>
</dbReference>
<dbReference type="Proteomes" id="UP000215545">
    <property type="component" value="Unassembled WGS sequence"/>
</dbReference>
<organism evidence="12 13">
    <name type="scientific">Domibacillus enclensis</name>
    <dbReference type="NCBI Taxonomy" id="1017273"/>
    <lineage>
        <taxon>Bacteria</taxon>
        <taxon>Bacillati</taxon>
        <taxon>Bacillota</taxon>
        <taxon>Bacilli</taxon>
        <taxon>Bacillales</taxon>
        <taxon>Bacillaceae</taxon>
        <taxon>Domibacillus</taxon>
    </lineage>
</organism>
<evidence type="ECO:0000256" key="2">
    <source>
        <dbReference type="ARBA" id="ARBA00022490"/>
    </source>
</evidence>
<keyword evidence="4" id="KW-0902">Two-component regulatory system</keyword>
<dbReference type="EMBL" id="FTLX01000001">
    <property type="protein sequence ID" value="SIP92729.1"/>
    <property type="molecule type" value="Genomic_DNA"/>
</dbReference>
<dbReference type="GO" id="GO:0005737">
    <property type="term" value="C:cytoplasm"/>
    <property type="evidence" value="ECO:0007669"/>
    <property type="project" value="UniProtKB-SubCell"/>
</dbReference>
<keyword evidence="6" id="KW-0238">DNA-binding</keyword>
<dbReference type="PANTHER" id="PTHR45526:SF6">
    <property type="entry name" value="TRANSCRIPTIONAL REGULATORY PROTEIN CITT"/>
    <property type="match status" value="1"/>
</dbReference>
<keyword evidence="2" id="KW-0963">Cytoplasm</keyword>
<name>A0A1N6NKS7_9BACI</name>
<dbReference type="PROSITE" id="PS50110">
    <property type="entry name" value="RESPONSE_REGULATORY"/>
    <property type="match status" value="1"/>
</dbReference>
<reference evidence="11" key="3">
    <citation type="submission" date="2017-03" db="EMBL/GenBank/DDBJ databases">
        <authorList>
            <person name="Dastager S.G."/>
            <person name="Neurgaonkar P.S."/>
            <person name="Dharne M.S."/>
        </authorList>
    </citation>
    <scope>NUCLEOTIDE SEQUENCE</scope>
    <source>
        <strain evidence="11">DSM 25145</strain>
    </source>
</reference>
<dbReference type="Pfam" id="PF00072">
    <property type="entry name" value="Response_reg"/>
    <property type="match status" value="1"/>
</dbReference>
<dbReference type="GO" id="GO:0000156">
    <property type="term" value="F:phosphorelay response regulator activity"/>
    <property type="evidence" value="ECO:0007669"/>
    <property type="project" value="TreeGrafter"/>
</dbReference>
<gene>
    <name evidence="11" type="ORF">B1B05_00920</name>
    <name evidence="12" type="ORF">SAMN05443094_101191</name>
</gene>
<dbReference type="InterPro" id="IPR051271">
    <property type="entry name" value="2C-system_Tx_regulators"/>
</dbReference>
<accession>A0A1N6NKS7</accession>
<feature type="domain" description="Response regulatory" evidence="10">
    <location>
        <begin position="3"/>
        <end position="119"/>
    </location>
</feature>
<dbReference type="SUPFAM" id="SSF52172">
    <property type="entry name" value="CheY-like"/>
    <property type="match status" value="1"/>
</dbReference>
<dbReference type="STRING" id="1017273.SAMN05443094_101191"/>
<comment type="subcellular location">
    <subcellularLocation>
        <location evidence="1">Cytoplasm</location>
    </subcellularLocation>
</comment>
<dbReference type="Pfam" id="PF20714">
    <property type="entry name" value="HTH_64"/>
    <property type="match status" value="1"/>
</dbReference>
<evidence type="ECO:0000256" key="3">
    <source>
        <dbReference type="ARBA" id="ARBA00022553"/>
    </source>
</evidence>
<dbReference type="OrthoDB" id="9759232at2"/>
<keyword evidence="8" id="KW-0804">Transcription</keyword>
<dbReference type="AlphaFoldDB" id="A0A1N6NKS7"/>